<dbReference type="EMBL" id="QMIF01000001">
    <property type="protein sequence ID" value="TVM36666.1"/>
    <property type="molecule type" value="Genomic_DNA"/>
</dbReference>
<dbReference type="InterPro" id="IPR008274">
    <property type="entry name" value="AldOxase/xan_DH_MoCoBD1"/>
</dbReference>
<dbReference type="PANTHER" id="PTHR47495">
    <property type="entry name" value="ALDEHYDE DEHYDROGENASE"/>
    <property type="match status" value="1"/>
</dbReference>
<comment type="caution">
    <text evidence="2">The sequence shown here is derived from an EMBL/GenBank/DDBJ whole genome shotgun (WGS) entry which is preliminary data.</text>
</comment>
<dbReference type="InterPro" id="IPR052516">
    <property type="entry name" value="N-heterocyclic_Hydroxylase"/>
</dbReference>
<dbReference type="InterPro" id="IPR046867">
    <property type="entry name" value="AldOxase/xan_DH_MoCoBD2"/>
</dbReference>
<dbReference type="InterPro" id="IPR036856">
    <property type="entry name" value="Ald_Oxase/Xan_DH_a/b_sf"/>
</dbReference>
<accession>A0A6P1ZLI6</accession>
<protein>
    <submittedName>
        <fullName evidence="2">Xanthine dehydrogenase family protein molybdopterin-binding subunit</fullName>
    </submittedName>
</protein>
<dbReference type="RefSeq" id="WP_144233706.1">
    <property type="nucleotide sequence ID" value="NZ_QMIF01000001.1"/>
</dbReference>
<dbReference type="Gene3D" id="3.30.365.10">
    <property type="entry name" value="Aldehyde oxidase/xanthine dehydrogenase, molybdopterin binding domain"/>
    <property type="match status" value="4"/>
</dbReference>
<proteinExistence type="predicted"/>
<sequence>MTNAPNALTLCADMLNPGVNGVFAVDGQPPEGGLELLWLTVHTDGKVSVMLNKIEMGQGSSTALCMIVADELDADLQRVGFVQALYDPKYDDPEFHAMLTGGSTSVRSMMGPLREAAAAAREMLKTAAAERLGVDASELTTENGFVIHGEQKIPYGELVEKAAGQAVPESPPLKDAASFRYLGHCARRMDIPDKIAGAARFGLDVRLPDMHYAALAWPRAYGATAESWDEDAALAVPGVTEVVQTEIGPAVLAENTWAAWKGRDALAVQWSEGTQPDLSTEVLFEELEALLDSSGIIAADTGDAPGRAEAAADKIDLTFHQPFLAHAPIEPMNCTAHVRPDGVDLWGPTQFQTGWAEKAAEITGLPMESIAVHTTYAGGGFGRKGMLDGARVAVHVSKACGKPVQLLYSRDEEFHYDAVRPGSVARVQAGLDANGKIAFWNHRTASASVLAGLLPFMLAETGLDFTGVEGVSEMDYGIGALRVEWLRHETPVPIGFWRSVGSSHNCFVRESVIDELAAVAGEDPVAFRLARMTDPRAAGVLKLATERYGWDRELPEGHAAGVACDHCFGSYTAQVAEISRDPESGAITVHRVVAAMDCGQTVNPLNIVMQVEGAVIMGLSALVGEGMEFADGGVATKQFNTYPVMRMDASPEAIEVHIVENAEAPGGVGEPGLPAVLPAVTNALKTLTGERVTELPLSRKK</sequence>
<organism evidence="2 3">
    <name type="scientific">Oceanidesulfovibrio marinus</name>
    <dbReference type="NCBI Taxonomy" id="370038"/>
    <lineage>
        <taxon>Bacteria</taxon>
        <taxon>Pseudomonadati</taxon>
        <taxon>Thermodesulfobacteriota</taxon>
        <taxon>Desulfovibrionia</taxon>
        <taxon>Desulfovibrionales</taxon>
        <taxon>Desulfovibrionaceae</taxon>
        <taxon>Oceanidesulfovibrio</taxon>
    </lineage>
</organism>
<dbReference type="InterPro" id="IPR037165">
    <property type="entry name" value="AldOxase/xan_DH_Mopterin-bd_sf"/>
</dbReference>
<dbReference type="InterPro" id="IPR012368">
    <property type="entry name" value="OxRdtase_Mopterin-bd_su_IorB"/>
</dbReference>
<dbReference type="Gene3D" id="3.90.1170.50">
    <property type="entry name" value="Aldehyde oxidase/xanthine dehydrogenase, a/b hammerhead"/>
    <property type="match status" value="1"/>
</dbReference>
<dbReference type="SUPFAM" id="SSF54665">
    <property type="entry name" value="CO dehydrogenase molybdoprotein N-domain-like"/>
    <property type="match status" value="1"/>
</dbReference>
<dbReference type="OrthoDB" id="9767994at2"/>
<dbReference type="GO" id="GO:0016491">
    <property type="term" value="F:oxidoreductase activity"/>
    <property type="evidence" value="ECO:0007669"/>
    <property type="project" value="InterPro"/>
</dbReference>
<dbReference type="SUPFAM" id="SSF56003">
    <property type="entry name" value="Molybdenum cofactor-binding domain"/>
    <property type="match status" value="2"/>
</dbReference>
<dbReference type="Pfam" id="PF02738">
    <property type="entry name" value="MoCoBD_1"/>
    <property type="match status" value="1"/>
</dbReference>
<evidence type="ECO:0000313" key="3">
    <source>
        <dbReference type="Proteomes" id="UP000434052"/>
    </source>
</evidence>
<dbReference type="InterPro" id="IPR000674">
    <property type="entry name" value="Ald_Oxase/Xan_DH_a/b"/>
</dbReference>
<dbReference type="AlphaFoldDB" id="A0A6P1ZLI6"/>
<dbReference type="Pfam" id="PF20256">
    <property type="entry name" value="MoCoBD_2"/>
    <property type="match status" value="2"/>
</dbReference>
<dbReference type="PANTHER" id="PTHR47495:SF2">
    <property type="entry name" value="ALDEHYDE DEHYDROGENASE"/>
    <property type="match status" value="1"/>
</dbReference>
<evidence type="ECO:0000259" key="1">
    <source>
        <dbReference type="SMART" id="SM01008"/>
    </source>
</evidence>
<dbReference type="PIRSF" id="PIRSF036389">
    <property type="entry name" value="IOR_B"/>
    <property type="match status" value="1"/>
</dbReference>
<gene>
    <name evidence="2" type="ORF">DQK91_01725</name>
</gene>
<evidence type="ECO:0000313" key="2">
    <source>
        <dbReference type="EMBL" id="TVM36666.1"/>
    </source>
</evidence>
<name>A0A6P1ZLI6_9BACT</name>
<dbReference type="Proteomes" id="UP000434052">
    <property type="component" value="Unassembled WGS sequence"/>
</dbReference>
<feature type="domain" description="Aldehyde oxidase/xanthine dehydrogenase a/b hammerhead" evidence="1">
    <location>
        <begin position="196"/>
        <end position="274"/>
    </location>
</feature>
<dbReference type="SMART" id="SM01008">
    <property type="entry name" value="Ald_Xan_dh_C"/>
    <property type="match status" value="1"/>
</dbReference>
<reference evidence="2 3" key="1">
    <citation type="submission" date="2018-06" db="EMBL/GenBank/DDBJ databases">
        <title>Complete genome of Desulfovibrio marinus P48SEP.</title>
        <authorList>
            <person name="Crispim J.S."/>
            <person name="Vidigal P.M.P."/>
            <person name="Silva L.C.F."/>
            <person name="Araujo L.C."/>
            <person name="Laguardia C.N."/>
            <person name="Dias R.S."/>
            <person name="Sousa M.P."/>
            <person name="Paula S.O."/>
            <person name="Silva C."/>
        </authorList>
    </citation>
    <scope>NUCLEOTIDE SEQUENCE [LARGE SCALE GENOMIC DNA]</scope>
    <source>
        <strain evidence="2 3">P48SEP</strain>
    </source>
</reference>